<evidence type="ECO:0000313" key="1">
    <source>
        <dbReference type="EMBL" id="KGX06501.1"/>
    </source>
</evidence>
<comment type="caution">
    <text evidence="1">The sequence shown here is derived from an EMBL/GenBank/DDBJ whole genome shotgun (WGS) entry which is preliminary data.</text>
</comment>
<dbReference type="EMBL" id="JQIM01000010">
    <property type="protein sequence ID" value="KGX06501.1"/>
    <property type="molecule type" value="Genomic_DNA"/>
</dbReference>
<protein>
    <submittedName>
        <fullName evidence="1">Uncharacterized protein</fullName>
    </submittedName>
</protein>
<reference evidence="1 2" key="1">
    <citation type="submission" date="2014-08" db="EMBL/GenBank/DDBJ databases">
        <authorList>
            <person name="Bunnell A."/>
            <person name="Chain P.S."/>
            <person name="Chertkov O."/>
            <person name="Currie B.J."/>
            <person name="Daligault H.E."/>
            <person name="Davenport K.W."/>
            <person name="Davis C."/>
            <person name="Gleasner C.D."/>
            <person name="Johnson S.L."/>
            <person name="Kaestli M."/>
            <person name="Koren S."/>
            <person name="Kunde Y.A."/>
            <person name="Mayo M."/>
            <person name="McMurry K.K."/>
            <person name="Price E.P."/>
            <person name="Reitenga K.G."/>
            <person name="Robison R."/>
            <person name="Rosovitz M.J."/>
            <person name="Sarovich D.S."/>
            <person name="Teshima H."/>
        </authorList>
    </citation>
    <scope>NUCLEOTIDE SEQUENCE [LARGE SCALE GENOMIC DNA]</scope>
    <source>
        <strain evidence="1 2">MSHR44</strain>
    </source>
</reference>
<proteinExistence type="predicted"/>
<sequence length="159" mass="17997">MIMNMLSIKPPGYKVAYQAKNDTAFALEMIPEKESLDQWTEMFSVHVIRNIGGESLTSFHSLMAAKWLDMCPCGSTEILERGHEQGHPTLLWVHKCAHGTYQGHPTGKPENTWFKALLSNGNVVVAQKAFKFEPSAEAVAFWLDFLRNLRVNPRLESLH</sequence>
<name>A0AA40MAA5_BURPE</name>
<gene>
    <name evidence="1" type="ORF">Y036_2880</name>
</gene>
<dbReference type="AlphaFoldDB" id="A0AA40MAA5"/>
<accession>A0AA40MAA5</accession>
<evidence type="ECO:0000313" key="2">
    <source>
        <dbReference type="Proteomes" id="UP000030475"/>
    </source>
</evidence>
<dbReference type="Proteomes" id="UP000030475">
    <property type="component" value="Unassembled WGS sequence"/>
</dbReference>
<organism evidence="1 2">
    <name type="scientific">Burkholderia pseudomallei</name>
    <name type="common">Pseudomonas pseudomallei</name>
    <dbReference type="NCBI Taxonomy" id="28450"/>
    <lineage>
        <taxon>Bacteria</taxon>
        <taxon>Pseudomonadati</taxon>
        <taxon>Pseudomonadota</taxon>
        <taxon>Betaproteobacteria</taxon>
        <taxon>Burkholderiales</taxon>
        <taxon>Burkholderiaceae</taxon>
        <taxon>Burkholderia</taxon>
        <taxon>pseudomallei group</taxon>
    </lineage>
</organism>